<dbReference type="InterPro" id="IPR021109">
    <property type="entry name" value="Peptidase_aspartic_dom_sf"/>
</dbReference>
<feature type="chain" id="PRO_5040378414" evidence="5">
    <location>
        <begin position="20"/>
        <end position="424"/>
    </location>
</feature>
<evidence type="ECO:0000256" key="2">
    <source>
        <dbReference type="ARBA" id="ARBA00022750"/>
    </source>
</evidence>
<comment type="similarity">
    <text evidence="1 4">Belongs to the peptidase A1 family.</text>
</comment>
<feature type="domain" description="Peptidase A1" evidence="6">
    <location>
        <begin position="80"/>
        <end position="414"/>
    </location>
</feature>
<dbReference type="SUPFAM" id="SSF50630">
    <property type="entry name" value="Acid proteases"/>
    <property type="match status" value="1"/>
</dbReference>
<dbReference type="PROSITE" id="PS00141">
    <property type="entry name" value="ASP_PROTEASE"/>
    <property type="match status" value="1"/>
</dbReference>
<organism evidence="7 8">
    <name type="scientific">Suillus plorans</name>
    <dbReference type="NCBI Taxonomy" id="116603"/>
    <lineage>
        <taxon>Eukaryota</taxon>
        <taxon>Fungi</taxon>
        <taxon>Dikarya</taxon>
        <taxon>Basidiomycota</taxon>
        <taxon>Agaricomycotina</taxon>
        <taxon>Agaricomycetes</taxon>
        <taxon>Agaricomycetidae</taxon>
        <taxon>Boletales</taxon>
        <taxon>Suillineae</taxon>
        <taxon>Suillaceae</taxon>
        <taxon>Suillus</taxon>
    </lineage>
</organism>
<accession>A0A9P7AK50</accession>
<dbReference type="Gene3D" id="2.40.70.10">
    <property type="entry name" value="Acid Proteases"/>
    <property type="match status" value="2"/>
</dbReference>
<evidence type="ECO:0000256" key="3">
    <source>
        <dbReference type="PIRSR" id="PIRSR601461-1"/>
    </source>
</evidence>
<dbReference type="PRINTS" id="PR00792">
    <property type="entry name" value="PEPSIN"/>
</dbReference>
<proteinExistence type="inferred from homology"/>
<dbReference type="PANTHER" id="PTHR47966">
    <property type="entry name" value="BETA-SITE APP-CLEAVING ENZYME, ISOFORM A-RELATED"/>
    <property type="match status" value="1"/>
</dbReference>
<dbReference type="GeneID" id="64592095"/>
<dbReference type="AlphaFoldDB" id="A0A9P7AK50"/>
<gene>
    <name evidence="7" type="ORF">HD556DRAFT_1243003</name>
</gene>
<dbReference type="Proteomes" id="UP000719766">
    <property type="component" value="Unassembled WGS sequence"/>
</dbReference>
<evidence type="ECO:0000256" key="4">
    <source>
        <dbReference type="RuleBase" id="RU000454"/>
    </source>
</evidence>
<dbReference type="InterPro" id="IPR001969">
    <property type="entry name" value="Aspartic_peptidase_AS"/>
</dbReference>
<dbReference type="Pfam" id="PF00026">
    <property type="entry name" value="Asp"/>
    <property type="match status" value="1"/>
</dbReference>
<dbReference type="RefSeq" id="XP_041157004.1">
    <property type="nucleotide sequence ID" value="XM_041298331.1"/>
</dbReference>
<dbReference type="OrthoDB" id="660550at2759"/>
<dbReference type="GO" id="GO:0006508">
    <property type="term" value="P:proteolysis"/>
    <property type="evidence" value="ECO:0007669"/>
    <property type="project" value="UniProtKB-KW"/>
</dbReference>
<dbReference type="CDD" id="cd05471">
    <property type="entry name" value="pepsin_like"/>
    <property type="match status" value="1"/>
</dbReference>
<keyword evidence="5" id="KW-0732">Signal</keyword>
<protein>
    <submittedName>
        <fullName evidence="7">Aspartic peptidase domain-containing protein</fullName>
    </submittedName>
</protein>
<keyword evidence="2 4" id="KW-0064">Aspartyl protease</keyword>
<evidence type="ECO:0000256" key="5">
    <source>
        <dbReference type="SAM" id="SignalP"/>
    </source>
</evidence>
<dbReference type="GO" id="GO:0004190">
    <property type="term" value="F:aspartic-type endopeptidase activity"/>
    <property type="evidence" value="ECO:0007669"/>
    <property type="project" value="UniProtKB-KW"/>
</dbReference>
<evidence type="ECO:0000259" key="6">
    <source>
        <dbReference type="PROSITE" id="PS51767"/>
    </source>
</evidence>
<dbReference type="InterPro" id="IPR034164">
    <property type="entry name" value="Pepsin-like_dom"/>
</dbReference>
<feature type="active site" evidence="3">
    <location>
        <position position="281"/>
    </location>
</feature>
<keyword evidence="4" id="KW-0378">Hydrolase</keyword>
<reference evidence="7" key="1">
    <citation type="journal article" date="2020" name="New Phytol.">
        <title>Comparative genomics reveals dynamic genome evolution in host specialist ectomycorrhizal fungi.</title>
        <authorList>
            <person name="Lofgren L.A."/>
            <person name="Nguyen N.H."/>
            <person name="Vilgalys R."/>
            <person name="Ruytinx J."/>
            <person name="Liao H.L."/>
            <person name="Branco S."/>
            <person name="Kuo A."/>
            <person name="LaButti K."/>
            <person name="Lipzen A."/>
            <person name="Andreopoulos W."/>
            <person name="Pangilinan J."/>
            <person name="Riley R."/>
            <person name="Hundley H."/>
            <person name="Na H."/>
            <person name="Barry K."/>
            <person name="Grigoriev I.V."/>
            <person name="Stajich J.E."/>
            <person name="Kennedy P.G."/>
        </authorList>
    </citation>
    <scope>NUCLEOTIDE SEQUENCE</scope>
    <source>
        <strain evidence="7">S12</strain>
    </source>
</reference>
<dbReference type="InterPro" id="IPR001461">
    <property type="entry name" value="Aspartic_peptidase_A1"/>
</dbReference>
<sequence>MFSVASLLTIILLALSTTGSPVEVSNSPITLPIARRLSALNGTINLLEQDRARAAALRLKGQNLKNGGHGVPIANVATGYYIAVGIGSPPTTYDLIVDTGTSDTWIGAKKAYSQTSTSIDTEEPMQVIYGSGSAYFDGFEYIDTFTFGNGLTIPQQSFGVALETSGTFGGADGILGLGPVDLTAGTLIDEPTTTIPTVTDNLHSQGTIHREVVSISFEPITEVMEVINGELTFGGTVRNKHGPITYNPITTTSPASMYWGIDQSISYGDTTILSSTAGIVDVDTTYILIASDAYVEYQFLTGSTTDAATGLLLISSAQYAALENLSFGIGGVRHFCRLSHPLLTICTGNVHSHPCQIWPRILNTYIGGSSNAIYLVITDIGTPSGQGFDFVNGYPFAERFYCVFDTSRSRIGFAQTPYTDATTN</sequence>
<evidence type="ECO:0000313" key="7">
    <source>
        <dbReference type="EMBL" id="KAG1789998.1"/>
    </source>
</evidence>
<keyword evidence="4" id="KW-0645">Protease</keyword>
<evidence type="ECO:0000256" key="1">
    <source>
        <dbReference type="ARBA" id="ARBA00007447"/>
    </source>
</evidence>
<dbReference type="InterPro" id="IPR033121">
    <property type="entry name" value="PEPTIDASE_A1"/>
</dbReference>
<feature type="signal peptide" evidence="5">
    <location>
        <begin position="1"/>
        <end position="19"/>
    </location>
</feature>
<comment type="caution">
    <text evidence="7">The sequence shown here is derived from an EMBL/GenBank/DDBJ whole genome shotgun (WGS) entry which is preliminary data.</text>
</comment>
<dbReference type="PANTHER" id="PTHR47966:SF51">
    <property type="entry name" value="BETA-SITE APP-CLEAVING ENZYME, ISOFORM A-RELATED"/>
    <property type="match status" value="1"/>
</dbReference>
<dbReference type="EMBL" id="JABBWE010000054">
    <property type="protein sequence ID" value="KAG1789998.1"/>
    <property type="molecule type" value="Genomic_DNA"/>
</dbReference>
<keyword evidence="8" id="KW-1185">Reference proteome</keyword>
<dbReference type="PROSITE" id="PS51767">
    <property type="entry name" value="PEPTIDASE_A1"/>
    <property type="match status" value="1"/>
</dbReference>
<feature type="active site" evidence="3">
    <location>
        <position position="98"/>
    </location>
</feature>
<evidence type="ECO:0000313" key="8">
    <source>
        <dbReference type="Proteomes" id="UP000719766"/>
    </source>
</evidence>
<name>A0A9P7AK50_9AGAM</name>